<protein>
    <submittedName>
        <fullName evidence="3">Cell wall hydrolase</fullName>
    </submittedName>
</protein>
<evidence type="ECO:0000313" key="3">
    <source>
        <dbReference type="EMBL" id="MDA5399526.1"/>
    </source>
</evidence>
<evidence type="ECO:0000313" key="4">
    <source>
        <dbReference type="Proteomes" id="UP001151234"/>
    </source>
</evidence>
<organism evidence="3 4">
    <name type="scientific">Hoeflea prorocentri</name>
    <dbReference type="NCBI Taxonomy" id="1922333"/>
    <lineage>
        <taxon>Bacteria</taxon>
        <taxon>Pseudomonadati</taxon>
        <taxon>Pseudomonadota</taxon>
        <taxon>Alphaproteobacteria</taxon>
        <taxon>Hyphomicrobiales</taxon>
        <taxon>Rhizobiaceae</taxon>
        <taxon>Hoeflea</taxon>
    </lineage>
</organism>
<dbReference type="Proteomes" id="UP001151234">
    <property type="component" value="Unassembled WGS sequence"/>
</dbReference>
<dbReference type="Pfam" id="PF07486">
    <property type="entry name" value="Hydrolase_2"/>
    <property type="match status" value="1"/>
</dbReference>
<reference evidence="3" key="1">
    <citation type="submission" date="2022-11" db="EMBL/GenBank/DDBJ databases">
        <title>Draft genome sequence of Hoeflea poritis E7-10 and Hoeflea prorocentri PM5-8, separated from scleractinian coral Porites lutea and marine dinoflagellate.</title>
        <authorList>
            <person name="Zhang G."/>
            <person name="Wei Q."/>
            <person name="Cai L."/>
        </authorList>
    </citation>
    <scope>NUCLEOTIDE SEQUENCE</scope>
    <source>
        <strain evidence="3">PM5-8</strain>
    </source>
</reference>
<dbReference type="EMBL" id="JAPJZI010000001">
    <property type="protein sequence ID" value="MDA5399526.1"/>
    <property type="molecule type" value="Genomic_DNA"/>
</dbReference>
<comment type="caution">
    <text evidence="3">The sequence shown here is derived from an EMBL/GenBank/DDBJ whole genome shotgun (WGS) entry which is preliminary data.</text>
</comment>
<evidence type="ECO:0000256" key="1">
    <source>
        <dbReference type="SAM" id="MobiDB-lite"/>
    </source>
</evidence>
<dbReference type="AlphaFoldDB" id="A0A9X3UMC6"/>
<feature type="region of interest" description="Disordered" evidence="1">
    <location>
        <begin position="79"/>
        <end position="104"/>
    </location>
</feature>
<gene>
    <name evidence="3" type="ORF">OQ273_13160</name>
</gene>
<feature type="compositionally biased region" description="Basic and acidic residues" evidence="1">
    <location>
        <begin position="85"/>
        <end position="95"/>
    </location>
</feature>
<name>A0A9X3UMC6_9HYPH</name>
<dbReference type="InterPro" id="IPR042047">
    <property type="entry name" value="SleB_dom1"/>
</dbReference>
<feature type="domain" description="Cell wall hydrolase SleB" evidence="2">
    <location>
        <begin position="248"/>
        <end position="358"/>
    </location>
</feature>
<keyword evidence="4" id="KW-1185">Reference proteome</keyword>
<evidence type="ECO:0000259" key="2">
    <source>
        <dbReference type="Pfam" id="PF07486"/>
    </source>
</evidence>
<dbReference type="GO" id="GO:0016787">
    <property type="term" value="F:hydrolase activity"/>
    <property type="evidence" value="ECO:0007669"/>
    <property type="project" value="UniProtKB-KW"/>
</dbReference>
<dbReference type="Gene3D" id="1.10.10.2520">
    <property type="entry name" value="Cell wall hydrolase SleB, domain 1"/>
    <property type="match status" value="1"/>
</dbReference>
<dbReference type="InterPro" id="IPR011105">
    <property type="entry name" value="Cell_wall_hydrolase_SleB"/>
</dbReference>
<sequence length="366" mass="39970">MAFFVSTSTTAYSDMASVISGAASGKARWQTYLVDAPAGSIHNAELVFTDPITTGSTSSSVSMKTPDGRTIAFRHKSGAVDAGPDEDRVTRDQKRGRVTTSVPVAPPKNFSAGSILERRSMVISPPDSGSVQMAFVDPDIKGREVQIATVFHPRKEPGQASKLPVMIANLVTNDKPDILATAYAPAKPDYARVSPFASVLANSDDNGRFFPPIPKNDHAWAGHALPAHVFSKEEQRCLTAGIYFEARGEPVKGQAAVAQVILNRVRNPAYPDTVCGVVYQNKRWRNRCQFSFACDGIKDRVRSKRHWSIAGDVAMAVTAGKIWLDQVGSSTHYHATYVRPKWARKMKRVGRIGLHIFYRTHGGGWS</sequence>
<keyword evidence="3" id="KW-0378">Hydrolase</keyword>
<accession>A0A9X3UMC6</accession>
<proteinExistence type="predicted"/>